<dbReference type="EMBL" id="SSTD01020124">
    <property type="protein sequence ID" value="TYJ95627.1"/>
    <property type="molecule type" value="Genomic_DNA"/>
</dbReference>
<dbReference type="OrthoDB" id="58529at2759"/>
<evidence type="ECO:0000256" key="1">
    <source>
        <dbReference type="ARBA" id="ARBA00036993"/>
    </source>
</evidence>
<evidence type="ECO:0000313" key="6">
    <source>
        <dbReference type="Proteomes" id="UP000321947"/>
    </source>
</evidence>
<reference evidence="5 6" key="1">
    <citation type="submission" date="2019-08" db="EMBL/GenBank/DDBJ databases">
        <title>Draft genome sequences of two oriental melons (Cucumis melo L. var makuwa).</title>
        <authorList>
            <person name="Kwon S.-Y."/>
        </authorList>
    </citation>
    <scope>NUCLEOTIDE SEQUENCE [LARGE SCALE GENOMIC DNA]</scope>
    <source>
        <strain evidence="6">cv. Chang Bougi</strain>
        <strain evidence="5">cv. SW 3</strain>
        <tissue evidence="4">Leaf</tissue>
    </source>
</reference>
<dbReference type="CDD" id="cd07828">
    <property type="entry name" value="lipocalin_heme-bd-THAP4-like"/>
    <property type="match status" value="1"/>
</dbReference>
<evidence type="ECO:0000259" key="2">
    <source>
        <dbReference type="Pfam" id="PF08768"/>
    </source>
</evidence>
<proteinExistence type="predicted"/>
<dbReference type="Proteomes" id="UP000321947">
    <property type="component" value="Unassembled WGS sequence"/>
</dbReference>
<dbReference type="InterPro" id="IPR014878">
    <property type="entry name" value="THAP4-like_heme-bd"/>
</dbReference>
<gene>
    <name evidence="4" type="ORF">E5676_scaffold104G00460</name>
    <name evidence="3" type="ORF">E6C27_scaffold261G001150</name>
</gene>
<organism evidence="4 6">
    <name type="scientific">Cucumis melo var. makuwa</name>
    <name type="common">Oriental melon</name>
    <dbReference type="NCBI Taxonomy" id="1194695"/>
    <lineage>
        <taxon>Eukaryota</taxon>
        <taxon>Viridiplantae</taxon>
        <taxon>Streptophyta</taxon>
        <taxon>Embryophyta</taxon>
        <taxon>Tracheophyta</taxon>
        <taxon>Spermatophyta</taxon>
        <taxon>Magnoliopsida</taxon>
        <taxon>eudicotyledons</taxon>
        <taxon>Gunneridae</taxon>
        <taxon>Pentapetalae</taxon>
        <taxon>rosids</taxon>
        <taxon>fabids</taxon>
        <taxon>Cucurbitales</taxon>
        <taxon>Cucurbitaceae</taxon>
        <taxon>Benincaseae</taxon>
        <taxon>Cucumis</taxon>
    </lineage>
</organism>
<protein>
    <submittedName>
        <fullName evidence="4">UPF0678 fatty acid-binding protein-like protein</fullName>
    </submittedName>
</protein>
<dbReference type="PANTHER" id="PTHR15854:SF4">
    <property type="entry name" value="PEROXYNITRITE ISOMERASE THAP4"/>
    <property type="match status" value="1"/>
</dbReference>
<feature type="domain" description="THAP4-like heme-binding" evidence="2">
    <location>
        <begin position="20"/>
        <end position="100"/>
    </location>
</feature>
<dbReference type="Proteomes" id="UP000321393">
    <property type="component" value="Unassembled WGS sequence"/>
</dbReference>
<evidence type="ECO:0000313" key="4">
    <source>
        <dbReference type="EMBL" id="TYJ95627.1"/>
    </source>
</evidence>
<evidence type="ECO:0000313" key="5">
    <source>
        <dbReference type="Proteomes" id="UP000321393"/>
    </source>
</evidence>
<dbReference type="Gene3D" id="2.40.128.20">
    <property type="match status" value="1"/>
</dbReference>
<sequence length="214" mass="23550">MDGELPPASAPAPPSIHPAVTPLSFLLGTWRGKGDGGFPTINSFSYGEELHFSHSGKKPVISYSQKTWKLDSKEPMHAESGYWRPKPDGTIEVVIAQIPGGVKKFNCSQRLHFCGCNQGLLEKFRAYVEIFGYGANVMVFSSCFLIRMGSVMMLKLGESLIPCLGKIIVFWTSMIAADAQNAHGNHMLRVFVELSCSSFERPNPSMFASVLELM</sequence>
<evidence type="ECO:0000313" key="3">
    <source>
        <dbReference type="EMBL" id="KAA0033560.1"/>
    </source>
</evidence>
<dbReference type="EMBL" id="SSTE01020856">
    <property type="protein sequence ID" value="KAA0033560.1"/>
    <property type="molecule type" value="Genomic_DNA"/>
</dbReference>
<accession>A0A5D3B923</accession>
<dbReference type="SUPFAM" id="SSF50814">
    <property type="entry name" value="Lipocalins"/>
    <property type="match status" value="1"/>
</dbReference>
<dbReference type="AlphaFoldDB" id="A0A5D3B923"/>
<comment type="caution">
    <text evidence="4">The sequence shown here is derived from an EMBL/GenBank/DDBJ whole genome shotgun (WGS) entry which is preliminary data.</text>
</comment>
<dbReference type="PANTHER" id="PTHR15854">
    <property type="entry name" value="THAP4 PROTEIN"/>
    <property type="match status" value="1"/>
</dbReference>
<dbReference type="InterPro" id="IPR045165">
    <property type="entry name" value="Nitrobindin"/>
</dbReference>
<dbReference type="Pfam" id="PF08768">
    <property type="entry name" value="THAP4_heme-bd"/>
    <property type="match status" value="1"/>
</dbReference>
<dbReference type="InterPro" id="IPR012674">
    <property type="entry name" value="Calycin"/>
</dbReference>
<comment type="catalytic activity">
    <reaction evidence="1">
        <text>peroxynitrite = nitrate</text>
        <dbReference type="Rhea" id="RHEA:63116"/>
        <dbReference type="ChEBI" id="CHEBI:17632"/>
        <dbReference type="ChEBI" id="CHEBI:25941"/>
    </reaction>
    <physiologicalReaction direction="left-to-right" evidence="1">
        <dbReference type="Rhea" id="RHEA:63117"/>
    </physiologicalReaction>
</comment>
<name>A0A5D3B923_CUCMM</name>